<evidence type="ECO:0000259" key="10">
    <source>
        <dbReference type="Pfam" id="PF00060"/>
    </source>
</evidence>
<evidence type="ECO:0000256" key="9">
    <source>
        <dbReference type="SAM" id="Phobius"/>
    </source>
</evidence>
<sequence length="466" mass="53650">MSLESYIWFPYHDKDCKDVTNVKLIEKKTLDEISNLTRIDYYPLKIPKDFCGCSMKVTPYGIPPYTIVNNYTDANGNEVYEDNGLSSELLKLFAQVYNITLLFRKSPNKFGIVQTANVFLDAVVGNTDFVVGAVVLLPMVTRYVDCSIPLTYESLKILAPCPTQLERVHKMVTIFTPTAWLSIGLVLVFVCCTLWFASSCKKKCDFNELIPFSRLTYCIHITWATFLGNSVPQMPKSTSVRCIFVIYIWYCLALNTVFQAFFTTYLIEPGYSKPYKTVDELAAANPKYVYVESMEAAAISIDYKEHLKFRNRIDCSDIMRCVDHFSFTYDIATFVPQKFAKYYILLKGLGDVRPICYLEGNVLSVPLAIGVHRGDPLMQILNEIIQRFTEGGFVGRFWCSLKHKYLLQKRRKEENKMYFVFTLKHLQPVFVLMGFGNIISLIVLMFEIFVSKVLLLRQTVLKENRK</sequence>
<evidence type="ECO:0000256" key="2">
    <source>
        <dbReference type="ARBA" id="ARBA00008685"/>
    </source>
</evidence>
<gene>
    <name evidence="11" type="ORF">L9F63_026277</name>
</gene>
<dbReference type="PANTHER" id="PTHR42643">
    <property type="entry name" value="IONOTROPIC RECEPTOR 20A-RELATED"/>
    <property type="match status" value="1"/>
</dbReference>
<dbReference type="PANTHER" id="PTHR42643:SF24">
    <property type="entry name" value="IONOTROPIC RECEPTOR 60A"/>
    <property type="match status" value="1"/>
</dbReference>
<comment type="subcellular location">
    <subcellularLocation>
        <location evidence="1">Cell membrane</location>
        <topology evidence="1">Multi-pass membrane protein</topology>
    </subcellularLocation>
</comment>
<keyword evidence="4 9" id="KW-0812">Transmembrane</keyword>
<comment type="caution">
    <text evidence="11">The sequence shown here is derived from an EMBL/GenBank/DDBJ whole genome shotgun (WGS) entry which is preliminary data.</text>
</comment>
<dbReference type="GO" id="GO:0005886">
    <property type="term" value="C:plasma membrane"/>
    <property type="evidence" value="ECO:0007669"/>
    <property type="project" value="UniProtKB-SubCell"/>
</dbReference>
<organism evidence="11 12">
    <name type="scientific">Diploptera punctata</name>
    <name type="common">Pacific beetle cockroach</name>
    <dbReference type="NCBI Taxonomy" id="6984"/>
    <lineage>
        <taxon>Eukaryota</taxon>
        <taxon>Metazoa</taxon>
        <taxon>Ecdysozoa</taxon>
        <taxon>Arthropoda</taxon>
        <taxon>Hexapoda</taxon>
        <taxon>Insecta</taxon>
        <taxon>Pterygota</taxon>
        <taxon>Neoptera</taxon>
        <taxon>Polyneoptera</taxon>
        <taxon>Dictyoptera</taxon>
        <taxon>Blattodea</taxon>
        <taxon>Blaberoidea</taxon>
        <taxon>Blaberidae</taxon>
        <taxon>Diplopterinae</taxon>
        <taxon>Diploptera</taxon>
    </lineage>
</organism>
<dbReference type="Pfam" id="PF00060">
    <property type="entry name" value="Lig_chan"/>
    <property type="match status" value="1"/>
</dbReference>
<evidence type="ECO:0000256" key="8">
    <source>
        <dbReference type="ARBA" id="ARBA00023180"/>
    </source>
</evidence>
<evidence type="ECO:0000256" key="3">
    <source>
        <dbReference type="ARBA" id="ARBA00022475"/>
    </source>
</evidence>
<feature type="domain" description="Ionotropic glutamate receptor C-terminal" evidence="10">
    <location>
        <begin position="178"/>
        <end position="436"/>
    </location>
</feature>
<evidence type="ECO:0000256" key="4">
    <source>
        <dbReference type="ARBA" id="ARBA00022692"/>
    </source>
</evidence>
<keyword evidence="5 9" id="KW-1133">Transmembrane helix</keyword>
<accession>A0AAD8AKV1</accession>
<keyword evidence="3" id="KW-1003">Cell membrane</keyword>
<dbReference type="SUPFAM" id="SSF53850">
    <property type="entry name" value="Periplasmic binding protein-like II"/>
    <property type="match status" value="1"/>
</dbReference>
<comment type="similarity">
    <text evidence="2">Belongs to the glutamate-gated ion channel (TC 1.A.10.1) family.</text>
</comment>
<keyword evidence="8" id="KW-0325">Glycoprotein</keyword>
<dbReference type="AlphaFoldDB" id="A0AAD8AKV1"/>
<evidence type="ECO:0000313" key="12">
    <source>
        <dbReference type="Proteomes" id="UP001233999"/>
    </source>
</evidence>
<dbReference type="Gene3D" id="3.40.190.10">
    <property type="entry name" value="Periplasmic binding protein-like II"/>
    <property type="match status" value="1"/>
</dbReference>
<dbReference type="GO" id="GO:0015276">
    <property type="term" value="F:ligand-gated monoatomic ion channel activity"/>
    <property type="evidence" value="ECO:0007669"/>
    <property type="project" value="InterPro"/>
</dbReference>
<evidence type="ECO:0000256" key="7">
    <source>
        <dbReference type="ARBA" id="ARBA00023170"/>
    </source>
</evidence>
<dbReference type="GO" id="GO:0050906">
    <property type="term" value="P:detection of stimulus involved in sensory perception"/>
    <property type="evidence" value="ECO:0007669"/>
    <property type="project" value="UniProtKB-ARBA"/>
</dbReference>
<proteinExistence type="inferred from homology"/>
<keyword evidence="6 9" id="KW-0472">Membrane</keyword>
<feature type="transmembrane region" description="Helical" evidence="9">
    <location>
        <begin position="179"/>
        <end position="197"/>
    </location>
</feature>
<evidence type="ECO:0000256" key="6">
    <source>
        <dbReference type="ARBA" id="ARBA00023136"/>
    </source>
</evidence>
<name>A0AAD8AKV1_DIPPU</name>
<reference evidence="11" key="2">
    <citation type="submission" date="2023-05" db="EMBL/GenBank/DDBJ databases">
        <authorList>
            <person name="Fouks B."/>
        </authorList>
    </citation>
    <scope>NUCLEOTIDE SEQUENCE</scope>
    <source>
        <strain evidence="11">Stay&amp;Tobe</strain>
        <tissue evidence="11">Testes</tissue>
    </source>
</reference>
<evidence type="ECO:0000256" key="1">
    <source>
        <dbReference type="ARBA" id="ARBA00004651"/>
    </source>
</evidence>
<dbReference type="InterPro" id="IPR052192">
    <property type="entry name" value="Insect_Ionotropic_Sensory_Rcpt"/>
</dbReference>
<dbReference type="Gene3D" id="1.10.287.70">
    <property type="match status" value="1"/>
</dbReference>
<protein>
    <recommendedName>
        <fullName evidence="10">Ionotropic glutamate receptor C-terminal domain-containing protein</fullName>
    </recommendedName>
</protein>
<evidence type="ECO:0000256" key="5">
    <source>
        <dbReference type="ARBA" id="ARBA00022989"/>
    </source>
</evidence>
<feature type="transmembrane region" description="Helical" evidence="9">
    <location>
        <begin position="429"/>
        <end position="450"/>
    </location>
</feature>
<evidence type="ECO:0000313" key="11">
    <source>
        <dbReference type="EMBL" id="KAJ9600585.1"/>
    </source>
</evidence>
<feature type="transmembrane region" description="Helical" evidence="9">
    <location>
        <begin position="247"/>
        <end position="267"/>
    </location>
</feature>
<dbReference type="EMBL" id="JASPKZ010000301">
    <property type="protein sequence ID" value="KAJ9600585.1"/>
    <property type="molecule type" value="Genomic_DNA"/>
</dbReference>
<dbReference type="InterPro" id="IPR001320">
    <property type="entry name" value="Iontro_rcpt_C"/>
</dbReference>
<keyword evidence="12" id="KW-1185">Reference proteome</keyword>
<reference evidence="11" key="1">
    <citation type="journal article" date="2023" name="IScience">
        <title>Live-bearing cockroach genome reveals convergent evolutionary mechanisms linked to viviparity in insects and beyond.</title>
        <authorList>
            <person name="Fouks B."/>
            <person name="Harrison M.C."/>
            <person name="Mikhailova A.A."/>
            <person name="Marchal E."/>
            <person name="English S."/>
            <person name="Carruthers M."/>
            <person name="Jennings E.C."/>
            <person name="Chiamaka E.L."/>
            <person name="Frigard R.A."/>
            <person name="Pippel M."/>
            <person name="Attardo G.M."/>
            <person name="Benoit J.B."/>
            <person name="Bornberg-Bauer E."/>
            <person name="Tobe S.S."/>
        </authorList>
    </citation>
    <scope>NUCLEOTIDE SEQUENCE</scope>
    <source>
        <strain evidence="11">Stay&amp;Tobe</strain>
    </source>
</reference>
<keyword evidence="7" id="KW-0675">Receptor</keyword>
<dbReference type="Proteomes" id="UP001233999">
    <property type="component" value="Unassembled WGS sequence"/>
</dbReference>